<keyword evidence="7" id="KW-0812">Transmembrane</keyword>
<dbReference type="PANTHER" id="PTHR21666">
    <property type="entry name" value="PEPTIDASE-RELATED"/>
    <property type="match status" value="1"/>
</dbReference>
<evidence type="ECO:0000256" key="1">
    <source>
        <dbReference type="ARBA" id="ARBA00001947"/>
    </source>
</evidence>
<dbReference type="InterPro" id="IPR050570">
    <property type="entry name" value="Cell_wall_metabolism_enzyme"/>
</dbReference>
<evidence type="ECO:0000259" key="8">
    <source>
        <dbReference type="Pfam" id="PF01551"/>
    </source>
</evidence>
<keyword evidence="7" id="KW-0472">Membrane</keyword>
<reference evidence="10" key="2">
    <citation type="submission" date="2015-04" db="EMBL/GenBank/DDBJ databases">
        <title>The complete genome sequence of Erythrobacter sp. s21-N3.</title>
        <authorList>
            <person name="Zhuang L."/>
            <person name="Liu Y."/>
            <person name="Shao Z."/>
        </authorList>
    </citation>
    <scope>NUCLEOTIDE SEQUENCE [LARGE SCALE GENOMIC DNA]</scope>
    <source>
        <strain evidence="10">s21-N3</strain>
    </source>
</reference>
<dbReference type="Proteomes" id="UP000059113">
    <property type="component" value="Chromosome"/>
</dbReference>
<proteinExistence type="predicted"/>
<accession>A0A0H4VFE1</accession>
<dbReference type="KEGG" id="ery:CP97_02305"/>
<evidence type="ECO:0000256" key="4">
    <source>
        <dbReference type="ARBA" id="ARBA00022801"/>
    </source>
</evidence>
<dbReference type="SUPFAM" id="SSF51261">
    <property type="entry name" value="Duplicated hybrid motif"/>
    <property type="match status" value="1"/>
</dbReference>
<dbReference type="EMBL" id="CP011310">
    <property type="protein sequence ID" value="AKQ43075.2"/>
    <property type="molecule type" value="Genomic_DNA"/>
</dbReference>
<dbReference type="Gene3D" id="2.70.70.10">
    <property type="entry name" value="Glucose Permease (Domain IIA)"/>
    <property type="match status" value="1"/>
</dbReference>
<feature type="transmembrane region" description="Helical" evidence="7">
    <location>
        <begin position="54"/>
        <end position="76"/>
    </location>
</feature>
<organism evidence="9 10">
    <name type="scientific">Aurantiacibacter atlanticus</name>
    <dbReference type="NCBI Taxonomy" id="1648404"/>
    <lineage>
        <taxon>Bacteria</taxon>
        <taxon>Pseudomonadati</taxon>
        <taxon>Pseudomonadota</taxon>
        <taxon>Alphaproteobacteria</taxon>
        <taxon>Sphingomonadales</taxon>
        <taxon>Erythrobacteraceae</taxon>
        <taxon>Aurantiacibacter</taxon>
    </lineage>
</organism>
<feature type="domain" description="M23ase beta-sheet core" evidence="8">
    <location>
        <begin position="280"/>
        <end position="374"/>
    </location>
</feature>
<evidence type="ECO:0000256" key="3">
    <source>
        <dbReference type="ARBA" id="ARBA00022723"/>
    </source>
</evidence>
<keyword evidence="2" id="KW-0645">Protease</keyword>
<dbReference type="GO" id="GO:0006508">
    <property type="term" value="P:proteolysis"/>
    <property type="evidence" value="ECO:0007669"/>
    <property type="project" value="UniProtKB-KW"/>
</dbReference>
<dbReference type="AlphaFoldDB" id="A0A0H4VFE1"/>
<keyword evidence="10" id="KW-1185">Reference proteome</keyword>
<dbReference type="Pfam" id="PF01551">
    <property type="entry name" value="Peptidase_M23"/>
    <property type="match status" value="1"/>
</dbReference>
<dbReference type="PANTHER" id="PTHR21666:SF288">
    <property type="entry name" value="CELL DIVISION PROTEIN YTFB"/>
    <property type="match status" value="1"/>
</dbReference>
<keyword evidence="5" id="KW-0862">Zinc</keyword>
<dbReference type="GO" id="GO:0004222">
    <property type="term" value="F:metalloendopeptidase activity"/>
    <property type="evidence" value="ECO:0007669"/>
    <property type="project" value="TreeGrafter"/>
</dbReference>
<dbReference type="InterPro" id="IPR011055">
    <property type="entry name" value="Dup_hybrid_motif"/>
</dbReference>
<keyword evidence="3" id="KW-0479">Metal-binding</keyword>
<keyword evidence="4" id="KW-0378">Hydrolase</keyword>
<dbReference type="STRING" id="1648404.CP97_02305"/>
<dbReference type="InterPro" id="IPR016047">
    <property type="entry name" value="M23ase_b-sheet_dom"/>
</dbReference>
<evidence type="ECO:0000313" key="10">
    <source>
        <dbReference type="Proteomes" id="UP000059113"/>
    </source>
</evidence>
<comment type="cofactor">
    <cofactor evidence="1">
        <name>Zn(2+)</name>
        <dbReference type="ChEBI" id="CHEBI:29105"/>
    </cofactor>
</comment>
<gene>
    <name evidence="9" type="ORF">CP97_02305</name>
</gene>
<evidence type="ECO:0000256" key="6">
    <source>
        <dbReference type="ARBA" id="ARBA00023049"/>
    </source>
</evidence>
<keyword evidence="7" id="KW-1133">Transmembrane helix</keyword>
<dbReference type="GO" id="GO:0046872">
    <property type="term" value="F:metal ion binding"/>
    <property type="evidence" value="ECO:0007669"/>
    <property type="project" value="UniProtKB-KW"/>
</dbReference>
<name>A0A0H4VFE1_9SPHN</name>
<dbReference type="FunFam" id="2.70.70.10:FF:000006">
    <property type="entry name" value="M23 family peptidase"/>
    <property type="match status" value="1"/>
</dbReference>
<keyword evidence="6" id="KW-0482">Metalloprotease</keyword>
<protein>
    <submittedName>
        <fullName evidence="9">Peptidase M23/M37</fullName>
    </submittedName>
</protein>
<reference evidence="9 10" key="1">
    <citation type="journal article" date="2015" name="Int. J. Syst. Evol. Microbiol.">
        <title>Erythrobacter atlanticus sp. nov., a bacterium from ocean sediment able to degrade polycyclic aromatic hydrocarbons.</title>
        <authorList>
            <person name="Zhuang L."/>
            <person name="Liu Y."/>
            <person name="Wang L."/>
            <person name="Wang W."/>
            <person name="Shao Z."/>
        </authorList>
    </citation>
    <scope>NUCLEOTIDE SEQUENCE [LARGE SCALE GENOMIC DNA]</scope>
    <source>
        <strain evidence="10">s21-N3</strain>
    </source>
</reference>
<evidence type="ECO:0000256" key="5">
    <source>
        <dbReference type="ARBA" id="ARBA00022833"/>
    </source>
</evidence>
<evidence type="ECO:0000256" key="7">
    <source>
        <dbReference type="SAM" id="Phobius"/>
    </source>
</evidence>
<sequence>MPGPLKKTMGGFVLHKLLDGSGYNRLRSWFPEREFFMRSQGQIRFITITTRMQMIAVGLAAAICLAWAISLAGAAFSQYQSSNERNMLLEREAQVAQSEERFVAYRDDIASTAADLQRRQDFLEEMISVLPADIVSDADSTVSDSSTESEELISMIRNVFPEALGLAEVEARQLAMVEMLTSYADRRSARAEEAMRTLGLDPRSIAATNGAAMGGPFESLFTEADGTIDPRFERLGVSLARMSALERGLETIPQVMPADINSISSGFGYRSDPFNGSAAMHSGLDFRAPHGSPIHAAAAGRVSFVGVNSGYGKVVEITHGSGMVTRYAHMSRFNTRVGGKVSAGDVIGAIGSTGRSTGPHLHFEVRINGRAVNPRPFLETAPHVLEEARADFAPDHSSNQDGEATDG</sequence>
<dbReference type="CDD" id="cd12797">
    <property type="entry name" value="M23_peptidase"/>
    <property type="match status" value="1"/>
</dbReference>
<evidence type="ECO:0000256" key="2">
    <source>
        <dbReference type="ARBA" id="ARBA00022670"/>
    </source>
</evidence>
<evidence type="ECO:0000313" key="9">
    <source>
        <dbReference type="EMBL" id="AKQ43075.2"/>
    </source>
</evidence>